<sequence length="368" mass="42263">MLKRILSLCMMMAATLVASAQSTNRDLAQEKMKKAIELMDNGQIEPSIALLEEAIKLDPDEPTYTYEIGYAKYLGKDYKAAIKIMKDMIKKKNGFPGVYQLLGNSYDLTGDPEKAIDTYEKGLKEFPNAGNLYLEMGVMQMSAKKDNNKAIQYFEAGVKAAPKHSSNYYWLGKLFCNSDSQVWGMLYGEIFMNIERGSKRTEEMSKLLYLTYKSGIQFNDTGMLVRFSHHNIILLDPKAMEKDPALLMKKLMPYGTKVYELELTLAAAAEKHIDLASLHRIRENFLEGYYKNGHALKYPNLLFDYQLKVKQNGHLEAYNYWLLSRGDGEEFANWKAANEGKWGDFIRWFQQNPMEVSGENVFFRGQYL</sequence>
<evidence type="ECO:0000313" key="6">
    <source>
        <dbReference type="Proteomes" id="UP000185003"/>
    </source>
</evidence>
<evidence type="ECO:0000256" key="3">
    <source>
        <dbReference type="PROSITE-ProRule" id="PRU00339"/>
    </source>
</evidence>
<dbReference type="InterPro" id="IPR019734">
    <property type="entry name" value="TPR_rpt"/>
</dbReference>
<keyword evidence="6" id="KW-1185">Reference proteome</keyword>
<keyword evidence="2 3" id="KW-0802">TPR repeat</keyword>
<dbReference type="PANTHER" id="PTHR44943:SF8">
    <property type="entry name" value="TPR REPEAT-CONTAINING PROTEIN MJ0263"/>
    <property type="match status" value="1"/>
</dbReference>
<feature type="chain" id="PRO_5012500927" evidence="4">
    <location>
        <begin position="21"/>
        <end position="368"/>
    </location>
</feature>
<dbReference type="PROSITE" id="PS50005">
    <property type="entry name" value="TPR"/>
    <property type="match status" value="1"/>
</dbReference>
<organism evidence="5 6">
    <name type="scientific">Chitinophaga niabensis</name>
    <dbReference type="NCBI Taxonomy" id="536979"/>
    <lineage>
        <taxon>Bacteria</taxon>
        <taxon>Pseudomonadati</taxon>
        <taxon>Bacteroidota</taxon>
        <taxon>Chitinophagia</taxon>
        <taxon>Chitinophagales</taxon>
        <taxon>Chitinophagaceae</taxon>
        <taxon>Chitinophaga</taxon>
    </lineage>
</organism>
<evidence type="ECO:0000313" key="5">
    <source>
        <dbReference type="EMBL" id="SIO48601.1"/>
    </source>
</evidence>
<feature type="repeat" description="TPR" evidence="3">
    <location>
        <begin position="96"/>
        <end position="129"/>
    </location>
</feature>
<dbReference type="Pfam" id="PF13432">
    <property type="entry name" value="TPR_16"/>
    <property type="match status" value="1"/>
</dbReference>
<dbReference type="OrthoDB" id="793001at2"/>
<evidence type="ECO:0000256" key="1">
    <source>
        <dbReference type="ARBA" id="ARBA00022737"/>
    </source>
</evidence>
<dbReference type="PANTHER" id="PTHR44943">
    <property type="entry name" value="CELLULOSE SYNTHASE OPERON PROTEIN C"/>
    <property type="match status" value="1"/>
</dbReference>
<evidence type="ECO:0000256" key="4">
    <source>
        <dbReference type="SAM" id="SignalP"/>
    </source>
</evidence>
<accession>A0A1N6JWJ1</accession>
<evidence type="ECO:0000256" key="2">
    <source>
        <dbReference type="ARBA" id="ARBA00022803"/>
    </source>
</evidence>
<dbReference type="SUPFAM" id="SSF48452">
    <property type="entry name" value="TPR-like"/>
    <property type="match status" value="1"/>
</dbReference>
<name>A0A1N6JWJ1_9BACT</name>
<dbReference type="Gene3D" id="1.25.40.10">
    <property type="entry name" value="Tetratricopeptide repeat domain"/>
    <property type="match status" value="1"/>
</dbReference>
<proteinExistence type="predicted"/>
<protein>
    <submittedName>
        <fullName evidence="5">Tetratricopeptide repeat-containing protein</fullName>
    </submittedName>
</protein>
<dbReference type="STRING" id="536979.SAMN04488055_4565"/>
<reference evidence="5 6" key="1">
    <citation type="submission" date="2016-11" db="EMBL/GenBank/DDBJ databases">
        <authorList>
            <person name="Jaros S."/>
            <person name="Januszkiewicz K."/>
            <person name="Wedrychowicz H."/>
        </authorList>
    </citation>
    <scope>NUCLEOTIDE SEQUENCE [LARGE SCALE GENOMIC DNA]</scope>
    <source>
        <strain evidence="5 6">DSM 24787</strain>
    </source>
</reference>
<dbReference type="RefSeq" id="WP_074241888.1">
    <property type="nucleotide sequence ID" value="NZ_FSRA01000002.1"/>
</dbReference>
<keyword evidence="1" id="KW-0677">Repeat</keyword>
<dbReference type="InterPro" id="IPR051685">
    <property type="entry name" value="Ycf3/AcsC/BcsC/TPR_MFPF"/>
</dbReference>
<dbReference type="Pfam" id="PF13181">
    <property type="entry name" value="TPR_8"/>
    <property type="match status" value="1"/>
</dbReference>
<gene>
    <name evidence="5" type="ORF">SAMN04488055_4565</name>
</gene>
<dbReference type="SMART" id="SM00028">
    <property type="entry name" value="TPR"/>
    <property type="match status" value="3"/>
</dbReference>
<dbReference type="InterPro" id="IPR011990">
    <property type="entry name" value="TPR-like_helical_dom_sf"/>
</dbReference>
<dbReference type="AlphaFoldDB" id="A0A1N6JWJ1"/>
<dbReference type="EMBL" id="FSRA01000002">
    <property type="protein sequence ID" value="SIO48601.1"/>
    <property type="molecule type" value="Genomic_DNA"/>
</dbReference>
<feature type="signal peptide" evidence="4">
    <location>
        <begin position="1"/>
        <end position="20"/>
    </location>
</feature>
<dbReference type="Proteomes" id="UP000185003">
    <property type="component" value="Unassembled WGS sequence"/>
</dbReference>
<keyword evidence="4" id="KW-0732">Signal</keyword>